<keyword evidence="1" id="KW-1133">Transmembrane helix</keyword>
<evidence type="ECO:0000313" key="2">
    <source>
        <dbReference type="EMBL" id="OMO65791.1"/>
    </source>
</evidence>
<sequence>MAKDQTCIPFPSLFFSIFFLLLRSKLQRRHSKRIKPSDESFLPIIAQDCTFLFQDQKPEPRDCARLKVDELPAASSPK</sequence>
<keyword evidence="1" id="KW-0812">Transmembrane</keyword>
<accession>A0A1R3H646</accession>
<dbReference type="EMBL" id="AWWV01012598">
    <property type="protein sequence ID" value="OMO65791.1"/>
    <property type="molecule type" value="Genomic_DNA"/>
</dbReference>
<comment type="caution">
    <text evidence="2">The sequence shown here is derived from an EMBL/GenBank/DDBJ whole genome shotgun (WGS) entry which is preliminary data.</text>
</comment>
<evidence type="ECO:0000256" key="1">
    <source>
        <dbReference type="SAM" id="Phobius"/>
    </source>
</evidence>
<gene>
    <name evidence="2" type="ORF">CCACVL1_21390</name>
</gene>
<dbReference type="Proteomes" id="UP000188268">
    <property type="component" value="Unassembled WGS sequence"/>
</dbReference>
<protein>
    <submittedName>
        <fullName evidence="2">Uncharacterized protein</fullName>
    </submittedName>
</protein>
<organism evidence="2 3">
    <name type="scientific">Corchorus capsularis</name>
    <name type="common">Jute</name>
    <dbReference type="NCBI Taxonomy" id="210143"/>
    <lineage>
        <taxon>Eukaryota</taxon>
        <taxon>Viridiplantae</taxon>
        <taxon>Streptophyta</taxon>
        <taxon>Embryophyta</taxon>
        <taxon>Tracheophyta</taxon>
        <taxon>Spermatophyta</taxon>
        <taxon>Magnoliopsida</taxon>
        <taxon>eudicotyledons</taxon>
        <taxon>Gunneridae</taxon>
        <taxon>Pentapetalae</taxon>
        <taxon>rosids</taxon>
        <taxon>malvids</taxon>
        <taxon>Malvales</taxon>
        <taxon>Malvaceae</taxon>
        <taxon>Grewioideae</taxon>
        <taxon>Apeibeae</taxon>
        <taxon>Corchorus</taxon>
    </lineage>
</organism>
<reference evidence="2 3" key="1">
    <citation type="submission" date="2013-09" db="EMBL/GenBank/DDBJ databases">
        <title>Corchorus capsularis genome sequencing.</title>
        <authorList>
            <person name="Alam M."/>
            <person name="Haque M.S."/>
            <person name="Islam M.S."/>
            <person name="Emdad E.M."/>
            <person name="Islam M.M."/>
            <person name="Ahmed B."/>
            <person name="Halim A."/>
            <person name="Hossen Q.M.M."/>
            <person name="Hossain M.Z."/>
            <person name="Ahmed R."/>
            <person name="Khan M.M."/>
            <person name="Islam R."/>
            <person name="Rashid M.M."/>
            <person name="Khan S.A."/>
            <person name="Rahman M.S."/>
            <person name="Alam M."/>
        </authorList>
    </citation>
    <scope>NUCLEOTIDE SEQUENCE [LARGE SCALE GENOMIC DNA]</scope>
    <source>
        <strain evidence="3">cv. CVL-1</strain>
        <tissue evidence="2">Whole seedling</tissue>
    </source>
</reference>
<dbReference type="AlphaFoldDB" id="A0A1R3H646"/>
<dbReference type="Gramene" id="OMO65791">
    <property type="protein sequence ID" value="OMO65791"/>
    <property type="gene ID" value="CCACVL1_21390"/>
</dbReference>
<feature type="transmembrane region" description="Helical" evidence="1">
    <location>
        <begin position="6"/>
        <end position="23"/>
    </location>
</feature>
<proteinExistence type="predicted"/>
<keyword evidence="3" id="KW-1185">Reference proteome</keyword>
<keyword evidence="1" id="KW-0472">Membrane</keyword>
<name>A0A1R3H646_COCAP</name>
<evidence type="ECO:0000313" key="3">
    <source>
        <dbReference type="Proteomes" id="UP000188268"/>
    </source>
</evidence>